<protein>
    <submittedName>
        <fullName evidence="1">Uncharacterized protein</fullName>
    </submittedName>
</protein>
<reference evidence="1" key="1">
    <citation type="submission" date="2019-11" db="UniProtKB">
        <authorList>
            <consortium name="WormBaseParasite"/>
        </authorList>
    </citation>
    <scope>IDENTIFICATION</scope>
</reference>
<name>A0A5K3FKM2_MESCO</name>
<organism evidence="1">
    <name type="scientific">Mesocestoides corti</name>
    <name type="common">Flatworm</name>
    <dbReference type="NCBI Taxonomy" id="53468"/>
    <lineage>
        <taxon>Eukaryota</taxon>
        <taxon>Metazoa</taxon>
        <taxon>Spiralia</taxon>
        <taxon>Lophotrochozoa</taxon>
        <taxon>Platyhelminthes</taxon>
        <taxon>Cestoda</taxon>
        <taxon>Eucestoda</taxon>
        <taxon>Cyclophyllidea</taxon>
        <taxon>Mesocestoididae</taxon>
        <taxon>Mesocestoides</taxon>
    </lineage>
</organism>
<evidence type="ECO:0000313" key="1">
    <source>
        <dbReference type="WBParaSite" id="MCU_008585-RA"/>
    </source>
</evidence>
<proteinExistence type="predicted"/>
<dbReference type="WBParaSite" id="MCU_008585-RA">
    <property type="protein sequence ID" value="MCU_008585-RA"/>
    <property type="gene ID" value="MCU_008585"/>
</dbReference>
<accession>A0A5K3FKM2</accession>
<dbReference type="AlphaFoldDB" id="A0A5K3FKM2"/>
<sequence>MFMHRSVTNTRMLLAKRCTSRDSKPPPIFGRVLCNYRGKTSIKPGQTWSVSLS</sequence>